<dbReference type="GO" id="GO:0005886">
    <property type="term" value="C:plasma membrane"/>
    <property type="evidence" value="ECO:0007669"/>
    <property type="project" value="UniProtKB-SubCell"/>
</dbReference>
<evidence type="ECO:0000256" key="4">
    <source>
        <dbReference type="ARBA" id="ARBA00022475"/>
    </source>
</evidence>
<feature type="transmembrane region" description="Helical" evidence="8">
    <location>
        <begin position="20"/>
        <end position="43"/>
    </location>
</feature>
<dbReference type="PANTHER" id="PTHR42929">
    <property type="entry name" value="INNER MEMBRANE ABC TRANSPORTER PERMEASE PROTEIN YDCU-RELATED-RELATED"/>
    <property type="match status" value="1"/>
</dbReference>
<evidence type="ECO:0000256" key="6">
    <source>
        <dbReference type="ARBA" id="ARBA00022989"/>
    </source>
</evidence>
<feature type="transmembrane region" description="Helical" evidence="8">
    <location>
        <begin position="235"/>
        <end position="253"/>
    </location>
</feature>
<comment type="subcellular location">
    <subcellularLocation>
        <location evidence="1 8">Cell membrane</location>
        <topology evidence="1 8">Multi-pass membrane protein</topology>
    </subcellularLocation>
</comment>
<dbReference type="GO" id="GO:0055085">
    <property type="term" value="P:transmembrane transport"/>
    <property type="evidence" value="ECO:0007669"/>
    <property type="project" value="InterPro"/>
</dbReference>
<dbReference type="Gene3D" id="1.10.3720.10">
    <property type="entry name" value="MetI-like"/>
    <property type="match status" value="1"/>
</dbReference>
<name>A0A2T3XRA4_9BURK</name>
<accession>A0A2T3XRA4</accession>
<dbReference type="AlphaFoldDB" id="A0A2T3XRA4"/>
<feature type="domain" description="ABC transmembrane type-1" evidence="9">
    <location>
        <begin position="193"/>
        <end position="401"/>
    </location>
</feature>
<dbReference type="CDD" id="cd06261">
    <property type="entry name" value="TM_PBP2"/>
    <property type="match status" value="1"/>
</dbReference>
<keyword evidence="7 8" id="KW-0472">Membrane</keyword>
<gene>
    <name evidence="10" type="ORF">C9I57_18485</name>
</gene>
<dbReference type="EMBL" id="PYUC01000009">
    <property type="protein sequence ID" value="PTB19051.1"/>
    <property type="molecule type" value="Genomic_DNA"/>
</dbReference>
<keyword evidence="3 8" id="KW-0813">Transport</keyword>
<protein>
    <submittedName>
        <fullName evidence="10">ABC transporter permease</fullName>
    </submittedName>
</protein>
<feature type="transmembrane region" description="Helical" evidence="8">
    <location>
        <begin position="352"/>
        <end position="374"/>
    </location>
</feature>
<dbReference type="InterPro" id="IPR035906">
    <property type="entry name" value="MetI-like_sf"/>
</dbReference>
<evidence type="ECO:0000256" key="1">
    <source>
        <dbReference type="ARBA" id="ARBA00004651"/>
    </source>
</evidence>
<organism evidence="10 11">
    <name type="scientific">Trinickia symbiotica</name>
    <dbReference type="NCBI Taxonomy" id="863227"/>
    <lineage>
        <taxon>Bacteria</taxon>
        <taxon>Pseudomonadati</taxon>
        <taxon>Pseudomonadota</taxon>
        <taxon>Betaproteobacteria</taxon>
        <taxon>Burkholderiales</taxon>
        <taxon>Burkholderiaceae</taxon>
        <taxon>Trinickia</taxon>
    </lineage>
</organism>
<dbReference type="Proteomes" id="UP000240638">
    <property type="component" value="Unassembled WGS sequence"/>
</dbReference>
<evidence type="ECO:0000313" key="11">
    <source>
        <dbReference type="Proteomes" id="UP000240638"/>
    </source>
</evidence>
<keyword evidence="4" id="KW-1003">Cell membrane</keyword>
<evidence type="ECO:0000256" key="2">
    <source>
        <dbReference type="ARBA" id="ARBA00007069"/>
    </source>
</evidence>
<evidence type="ECO:0000256" key="3">
    <source>
        <dbReference type="ARBA" id="ARBA00022448"/>
    </source>
</evidence>
<feature type="transmembrane region" description="Helical" evidence="8">
    <location>
        <begin position="196"/>
        <end position="215"/>
    </location>
</feature>
<dbReference type="PROSITE" id="PS50928">
    <property type="entry name" value="ABC_TM1"/>
    <property type="match status" value="1"/>
</dbReference>
<keyword evidence="5 8" id="KW-0812">Transmembrane</keyword>
<dbReference type="Pfam" id="PF00528">
    <property type="entry name" value="BPD_transp_1"/>
    <property type="match status" value="1"/>
</dbReference>
<sequence>MAVLISQHEVPSAGRKRISLNGSIGTIVLLTPLIAFMSFFFFLPIGIMMSRSFYDPEPSLILSKTKDDLKQWQPAQGLPNEVIVSDFAQEITQAEKQHQLSKVGDRMKDRMPMASQLLRSAATAVSRSSAISPLDALVRSDPAWRNVNTWSVLKSSLSSVYPDKYLGALDLVRSPNDKIVPVDDGSFVNLRTFWRTIWMSGAICLACLILGYPVAYLMCQLSPSKASICMTAVLIPYWTSALVRTTGWIVLLQREGVVNKVLMALGLLAPDRRFSMIFNMSGTLIVMVHVLLPVMILPLYSVMLKIPPSQMRAATSLGAHPLRAFATVFVPLSRPGIAGGVTLVFMLSVGFYATPALVGGAHGTFIGNIIAYHMQTSLNWGLAAALSSLLFALVLGIYVFYAGRVARGGKVFA</sequence>
<dbReference type="RefSeq" id="WP_107152106.1">
    <property type="nucleotide sequence ID" value="NZ_PYUC01000009.1"/>
</dbReference>
<comment type="caution">
    <text evidence="10">The sequence shown here is derived from an EMBL/GenBank/DDBJ whole genome shotgun (WGS) entry which is preliminary data.</text>
</comment>
<dbReference type="InterPro" id="IPR000515">
    <property type="entry name" value="MetI-like"/>
</dbReference>
<dbReference type="PANTHER" id="PTHR42929:SF5">
    <property type="entry name" value="ABC TRANSPORTER PERMEASE PROTEIN"/>
    <property type="match status" value="1"/>
</dbReference>
<keyword evidence="6 8" id="KW-1133">Transmembrane helix</keyword>
<comment type="similarity">
    <text evidence="2">Belongs to the binding-protein-dependent transport system permease family. CysTW subfamily.</text>
</comment>
<evidence type="ECO:0000313" key="10">
    <source>
        <dbReference type="EMBL" id="PTB19051.1"/>
    </source>
</evidence>
<evidence type="ECO:0000256" key="5">
    <source>
        <dbReference type="ARBA" id="ARBA00022692"/>
    </source>
</evidence>
<proteinExistence type="inferred from homology"/>
<evidence type="ECO:0000256" key="8">
    <source>
        <dbReference type="RuleBase" id="RU363032"/>
    </source>
</evidence>
<feature type="transmembrane region" description="Helical" evidence="8">
    <location>
        <begin position="380"/>
        <end position="401"/>
    </location>
</feature>
<reference evidence="10 11" key="1">
    <citation type="submission" date="2018-03" db="EMBL/GenBank/DDBJ databases">
        <title>Whole genome analyses suggest that Burkholderia sensu lato contains two further novel genera in the rhizoxinica-symbiotica group Mycetohabitans gen. nov., and Trinickia gen. nov.: implications for the evolution of diazotrophy and nodulation in the Burkholderiaceae.</title>
        <authorList>
            <person name="Estrada De Los Santos P."/>
            <person name="Palmer M."/>
            <person name="Chavez-Ramirez B."/>
            <person name="Steenkamp E.T."/>
            <person name="Hirsch A.M."/>
            <person name="Manyaka P."/>
            <person name="Maluk M."/>
            <person name="Lafos M."/>
            <person name="Crook M."/>
            <person name="Gross E."/>
            <person name="Simon M.F."/>
            <person name="Bueno Dos Reis Junior F."/>
            <person name="Poole P.S."/>
            <person name="Venter S.N."/>
            <person name="James E.K."/>
        </authorList>
    </citation>
    <scope>NUCLEOTIDE SEQUENCE [LARGE SCALE GENOMIC DNA]</scope>
    <source>
        <strain evidence="10 11">JPY-366</strain>
    </source>
</reference>
<evidence type="ECO:0000256" key="7">
    <source>
        <dbReference type="ARBA" id="ARBA00023136"/>
    </source>
</evidence>
<feature type="transmembrane region" description="Helical" evidence="8">
    <location>
        <begin position="274"/>
        <end position="302"/>
    </location>
</feature>
<evidence type="ECO:0000259" key="9">
    <source>
        <dbReference type="PROSITE" id="PS50928"/>
    </source>
</evidence>
<dbReference type="SUPFAM" id="SSF161098">
    <property type="entry name" value="MetI-like"/>
    <property type="match status" value="1"/>
</dbReference>